<dbReference type="InterPro" id="IPR000792">
    <property type="entry name" value="Tscrpt_reg_LuxR_C"/>
</dbReference>
<evidence type="ECO:0000313" key="5">
    <source>
        <dbReference type="Proteomes" id="UP000612585"/>
    </source>
</evidence>
<evidence type="ECO:0000256" key="2">
    <source>
        <dbReference type="ARBA" id="ARBA00022840"/>
    </source>
</evidence>
<gene>
    <name evidence="4" type="ORF">Vau01_030480</name>
</gene>
<keyword evidence="2" id="KW-0067">ATP-binding</keyword>
<dbReference type="AlphaFoldDB" id="A0A8J3Z2L2"/>
<comment type="caution">
    <text evidence="4">The sequence shown here is derived from an EMBL/GenBank/DDBJ whole genome shotgun (WGS) entry which is preliminary data.</text>
</comment>
<dbReference type="Gene3D" id="1.10.10.10">
    <property type="entry name" value="Winged helix-like DNA-binding domain superfamily/Winged helix DNA-binding domain"/>
    <property type="match status" value="1"/>
</dbReference>
<dbReference type="Pfam" id="PF13191">
    <property type="entry name" value="AAA_16"/>
    <property type="match status" value="1"/>
</dbReference>
<evidence type="ECO:0000256" key="1">
    <source>
        <dbReference type="ARBA" id="ARBA00022741"/>
    </source>
</evidence>
<dbReference type="Proteomes" id="UP000612585">
    <property type="component" value="Unassembled WGS sequence"/>
</dbReference>
<protein>
    <submittedName>
        <fullName evidence="4">LuxR family transcriptional regulator</fullName>
    </submittedName>
</protein>
<evidence type="ECO:0000313" key="4">
    <source>
        <dbReference type="EMBL" id="GIJ55532.1"/>
    </source>
</evidence>
<dbReference type="PANTHER" id="PTHR16305:SF35">
    <property type="entry name" value="TRANSCRIPTIONAL ACTIVATOR DOMAIN"/>
    <property type="match status" value="1"/>
</dbReference>
<dbReference type="SUPFAM" id="SSF46894">
    <property type="entry name" value="C-terminal effector domain of the bipartite response regulators"/>
    <property type="match status" value="1"/>
</dbReference>
<keyword evidence="5" id="KW-1185">Reference proteome</keyword>
<feature type="domain" description="HTH luxR-type" evidence="3">
    <location>
        <begin position="877"/>
        <end position="942"/>
    </location>
</feature>
<dbReference type="GO" id="GO:0005737">
    <property type="term" value="C:cytoplasm"/>
    <property type="evidence" value="ECO:0007669"/>
    <property type="project" value="TreeGrafter"/>
</dbReference>
<dbReference type="PROSITE" id="PS50043">
    <property type="entry name" value="HTH_LUXR_2"/>
    <property type="match status" value="1"/>
</dbReference>
<dbReference type="GO" id="GO:0004016">
    <property type="term" value="F:adenylate cyclase activity"/>
    <property type="evidence" value="ECO:0007669"/>
    <property type="project" value="TreeGrafter"/>
</dbReference>
<dbReference type="GO" id="GO:0003677">
    <property type="term" value="F:DNA binding"/>
    <property type="evidence" value="ECO:0007669"/>
    <property type="project" value="InterPro"/>
</dbReference>
<dbReference type="PANTHER" id="PTHR16305">
    <property type="entry name" value="TESTICULAR SOLUBLE ADENYLYL CYCLASE"/>
    <property type="match status" value="1"/>
</dbReference>
<sequence>MMPGVYLVGRGAELARLDAALAGAGSGSGSAVFVAGEAGIGKTRLVTEFAERTRRGGATVLIGRCIDLIGPGMPYMAVAEALRGLPVPGVRAPGPEHPARLFEEVRAVLERLAHAGPVLVVLEDLHWADASTLDLVSFLAYAIRDLAVLLVGTFRVDDPHSNGPLGRQTGGLLRARAADLVELGPLHDDEIRILLHEAAGTALPDALTGAICRRSAGNPFFAEELFAASVRGEPALPRLLRDALLLRVAGLDSGVLQVAAAVGRDVPYRLLVATVPRPPADLLDALRAAVEHAVLVPDQSAGTFRFRHALLAEAVYSTLIPGEREELHARLAGAIAADPGLLGRVAVAGELAQHWAAADRPAEALVASIEAARHAEAVCGLAEAARYLERAIDLWHRVPGAADLTGLSRAGLLTRAAELVDLTGGGPRAAQLAREAIGLLDERAEPTRVGLLYERLGSYLLPIGDRSAGLAACERAVGLVPPAPPSVERARVLTTLGNALQLSWRHADSRLVCEEALSAAAAAHDDGPALRARGCLGVDLCYLGRPDDGLAHVAEARRRAALHGTPRDVVHGFAYHCEVLVTCGRFHEAGRVALDGLETARRLGVGRTFGALLAAYAAEALLETGDWARSDGLLDAATRDGTTFWSHYPRLLRAQLAIGRGDLDAAREHLESGVQGAREPSSAARYWRLVTELALWECRPEAALTAVDDGLREAVGVHRLRLSALGLRAAAQTAALADVRQDRRSARTMRRHADRLLCEARDATAAAAAVTPDATGWRAIAEAEHGQIDSGTTSDGWHAAMDAWDALDRPYLAAYCRWRYAQALLAGGAPEAANPPARQAHRMAVRLGARPLQRELELLAQRGRLDLAGLAGTPQPPAAHVLGLTARECEVARLLTRGYTNRQIAAELTISAKTASVHVTHIMRKLGVSSRIEAATVTHQLLGQADP</sequence>
<dbReference type="InterPro" id="IPR011990">
    <property type="entry name" value="TPR-like_helical_dom_sf"/>
</dbReference>
<organism evidence="4 5">
    <name type="scientific">Virgisporangium aurantiacum</name>
    <dbReference type="NCBI Taxonomy" id="175570"/>
    <lineage>
        <taxon>Bacteria</taxon>
        <taxon>Bacillati</taxon>
        <taxon>Actinomycetota</taxon>
        <taxon>Actinomycetes</taxon>
        <taxon>Micromonosporales</taxon>
        <taxon>Micromonosporaceae</taxon>
        <taxon>Virgisporangium</taxon>
    </lineage>
</organism>
<dbReference type="EMBL" id="BOPG01000019">
    <property type="protein sequence ID" value="GIJ55532.1"/>
    <property type="molecule type" value="Genomic_DNA"/>
</dbReference>
<dbReference type="SMART" id="SM00421">
    <property type="entry name" value="HTH_LUXR"/>
    <property type="match status" value="1"/>
</dbReference>
<accession>A0A8J3Z2L2</accession>
<dbReference type="InterPro" id="IPR036388">
    <property type="entry name" value="WH-like_DNA-bd_sf"/>
</dbReference>
<dbReference type="Gene3D" id="3.40.50.300">
    <property type="entry name" value="P-loop containing nucleotide triphosphate hydrolases"/>
    <property type="match status" value="1"/>
</dbReference>
<dbReference type="PRINTS" id="PR00038">
    <property type="entry name" value="HTHLUXR"/>
</dbReference>
<proteinExistence type="predicted"/>
<dbReference type="SUPFAM" id="SSF52540">
    <property type="entry name" value="P-loop containing nucleoside triphosphate hydrolases"/>
    <property type="match status" value="1"/>
</dbReference>
<reference evidence="4" key="1">
    <citation type="submission" date="2021-01" db="EMBL/GenBank/DDBJ databases">
        <title>Whole genome shotgun sequence of Virgisporangium aurantiacum NBRC 16421.</title>
        <authorList>
            <person name="Komaki H."/>
            <person name="Tamura T."/>
        </authorList>
    </citation>
    <scope>NUCLEOTIDE SEQUENCE</scope>
    <source>
        <strain evidence="4">NBRC 16421</strain>
    </source>
</reference>
<evidence type="ECO:0000259" key="3">
    <source>
        <dbReference type="PROSITE" id="PS50043"/>
    </source>
</evidence>
<dbReference type="CDD" id="cd06170">
    <property type="entry name" value="LuxR_C_like"/>
    <property type="match status" value="1"/>
</dbReference>
<dbReference type="InterPro" id="IPR041664">
    <property type="entry name" value="AAA_16"/>
</dbReference>
<dbReference type="GO" id="GO:0005524">
    <property type="term" value="F:ATP binding"/>
    <property type="evidence" value="ECO:0007669"/>
    <property type="project" value="UniProtKB-KW"/>
</dbReference>
<dbReference type="Gene3D" id="1.25.40.10">
    <property type="entry name" value="Tetratricopeptide repeat domain"/>
    <property type="match status" value="1"/>
</dbReference>
<dbReference type="GO" id="GO:0006355">
    <property type="term" value="P:regulation of DNA-templated transcription"/>
    <property type="evidence" value="ECO:0007669"/>
    <property type="project" value="InterPro"/>
</dbReference>
<name>A0A8J3Z2L2_9ACTN</name>
<dbReference type="InterPro" id="IPR027417">
    <property type="entry name" value="P-loop_NTPase"/>
</dbReference>
<dbReference type="InterPro" id="IPR016032">
    <property type="entry name" value="Sig_transdc_resp-reg_C-effctor"/>
</dbReference>
<dbReference type="Pfam" id="PF00196">
    <property type="entry name" value="GerE"/>
    <property type="match status" value="1"/>
</dbReference>
<keyword evidence="1" id="KW-0547">Nucleotide-binding</keyword>